<dbReference type="EC" id="2.7.11.1" evidence="3"/>
<evidence type="ECO:0000259" key="2">
    <source>
        <dbReference type="Pfam" id="PF03781"/>
    </source>
</evidence>
<dbReference type="Gene3D" id="3.90.1580.10">
    <property type="entry name" value="paralog of FGE (formylglycine-generating enzyme)"/>
    <property type="match status" value="1"/>
</dbReference>
<dbReference type="EMBL" id="SIHI01000062">
    <property type="protein sequence ID" value="TWT39884.1"/>
    <property type="molecule type" value="Genomic_DNA"/>
</dbReference>
<dbReference type="InterPro" id="IPR051043">
    <property type="entry name" value="Sulfatase_Mod_Factor_Kinase"/>
</dbReference>
<organism evidence="3 4">
    <name type="scientific">Thalassoglobus neptunius</name>
    <dbReference type="NCBI Taxonomy" id="1938619"/>
    <lineage>
        <taxon>Bacteria</taxon>
        <taxon>Pseudomonadati</taxon>
        <taxon>Planctomycetota</taxon>
        <taxon>Planctomycetia</taxon>
        <taxon>Planctomycetales</taxon>
        <taxon>Planctomycetaceae</taxon>
        <taxon>Thalassoglobus</taxon>
    </lineage>
</organism>
<feature type="domain" description="Sulfatase-modifying factor enzyme-like" evidence="2">
    <location>
        <begin position="52"/>
        <end position="296"/>
    </location>
</feature>
<dbReference type="Pfam" id="PF03781">
    <property type="entry name" value="FGE-sulfatase"/>
    <property type="match status" value="1"/>
</dbReference>
<dbReference type="GO" id="GO:0120147">
    <property type="term" value="F:formylglycine-generating oxidase activity"/>
    <property type="evidence" value="ECO:0007669"/>
    <property type="project" value="TreeGrafter"/>
</dbReference>
<dbReference type="PANTHER" id="PTHR23150">
    <property type="entry name" value="SULFATASE MODIFYING FACTOR 1, 2"/>
    <property type="match status" value="1"/>
</dbReference>
<dbReference type="RefSeq" id="WP_146512380.1">
    <property type="nucleotide sequence ID" value="NZ_SIHI01000062.1"/>
</dbReference>
<protein>
    <submittedName>
        <fullName evidence="3">Serine/threonine-protein kinase pkn1</fullName>
        <ecNumber evidence="3">2.7.11.1</ecNumber>
    </submittedName>
</protein>
<accession>A0A5C5VMK6</accession>
<dbReference type="SUPFAM" id="SSF56436">
    <property type="entry name" value="C-type lectin-like"/>
    <property type="match status" value="1"/>
</dbReference>
<dbReference type="InterPro" id="IPR042095">
    <property type="entry name" value="SUMF_sf"/>
</dbReference>
<feature type="region of interest" description="Disordered" evidence="1">
    <location>
        <begin position="62"/>
        <end position="85"/>
    </location>
</feature>
<keyword evidence="4" id="KW-1185">Reference proteome</keyword>
<dbReference type="Proteomes" id="UP000317243">
    <property type="component" value="Unassembled WGS sequence"/>
</dbReference>
<keyword evidence="3" id="KW-0418">Kinase</keyword>
<proteinExistence type="predicted"/>
<dbReference type="OrthoDB" id="9812426at2"/>
<keyword evidence="3" id="KW-0808">Transferase</keyword>
<comment type="caution">
    <text evidence="3">The sequence shown here is derived from an EMBL/GenBank/DDBJ whole genome shotgun (WGS) entry which is preliminary data.</text>
</comment>
<sequence length="299" mass="33875">MNSKSLNPLLLLLCLDSFGCGARLPELSVVKSQMAPEQLAIGEPFVNSIGMTLVPIPQGRFLMGTSESKPKENKKKAKSLGDKSEFPQHQVQITKPYFIGICEVTQSQYEHVMNESPWENQPLTTENANIAASYITWDRAKRFCEKLSERENAIYRLPSEAEWEYACRAGTSSSFSFGEDWQAIGEHAWFDQNAYQASERYAHAVGQKKPNAWSLYDMHGNVWEWCTDYHERYGERVDEAKGEPVIDPKGPVKGWARVWRGGGFADSAINLRSATRNSYGRVDYKPDFMAGFRVVKEIP</sequence>
<evidence type="ECO:0000313" key="4">
    <source>
        <dbReference type="Proteomes" id="UP000317243"/>
    </source>
</evidence>
<name>A0A5C5VMK6_9PLAN</name>
<dbReference type="InterPro" id="IPR005532">
    <property type="entry name" value="SUMF_dom"/>
</dbReference>
<dbReference type="AlphaFoldDB" id="A0A5C5VMK6"/>
<dbReference type="GO" id="GO:0004674">
    <property type="term" value="F:protein serine/threonine kinase activity"/>
    <property type="evidence" value="ECO:0007669"/>
    <property type="project" value="UniProtKB-EC"/>
</dbReference>
<gene>
    <name evidence="3" type="primary">pkn1_7</name>
    <name evidence="3" type="ORF">KOR42_50900</name>
</gene>
<evidence type="ECO:0000256" key="1">
    <source>
        <dbReference type="SAM" id="MobiDB-lite"/>
    </source>
</evidence>
<reference evidence="3 4" key="1">
    <citation type="submission" date="2019-02" db="EMBL/GenBank/DDBJ databases">
        <title>Deep-cultivation of Planctomycetes and their phenomic and genomic characterization uncovers novel biology.</title>
        <authorList>
            <person name="Wiegand S."/>
            <person name="Jogler M."/>
            <person name="Boedeker C."/>
            <person name="Pinto D."/>
            <person name="Vollmers J."/>
            <person name="Rivas-Marin E."/>
            <person name="Kohn T."/>
            <person name="Peeters S.H."/>
            <person name="Heuer A."/>
            <person name="Rast P."/>
            <person name="Oberbeckmann S."/>
            <person name="Bunk B."/>
            <person name="Jeske O."/>
            <person name="Meyerdierks A."/>
            <person name="Storesund J.E."/>
            <person name="Kallscheuer N."/>
            <person name="Luecker S."/>
            <person name="Lage O.M."/>
            <person name="Pohl T."/>
            <person name="Merkel B.J."/>
            <person name="Hornburger P."/>
            <person name="Mueller R.-W."/>
            <person name="Bruemmer F."/>
            <person name="Labrenz M."/>
            <person name="Spormann A.M."/>
            <person name="Op Den Camp H."/>
            <person name="Overmann J."/>
            <person name="Amann R."/>
            <person name="Jetten M.S.M."/>
            <person name="Mascher T."/>
            <person name="Medema M.H."/>
            <person name="Devos D.P."/>
            <person name="Kaster A.-K."/>
            <person name="Ovreas L."/>
            <person name="Rohde M."/>
            <person name="Galperin M.Y."/>
            <person name="Jogler C."/>
        </authorList>
    </citation>
    <scope>NUCLEOTIDE SEQUENCE [LARGE SCALE GENOMIC DNA]</scope>
    <source>
        <strain evidence="3 4">KOR42</strain>
    </source>
</reference>
<dbReference type="InterPro" id="IPR016187">
    <property type="entry name" value="CTDL_fold"/>
</dbReference>
<evidence type="ECO:0000313" key="3">
    <source>
        <dbReference type="EMBL" id="TWT39884.1"/>
    </source>
</evidence>
<dbReference type="PANTHER" id="PTHR23150:SF19">
    <property type="entry name" value="FORMYLGLYCINE-GENERATING ENZYME"/>
    <property type="match status" value="1"/>
</dbReference>